<dbReference type="AlphaFoldDB" id="A0A7S0G5H3"/>
<proteinExistence type="predicted"/>
<sequence>MEQVSSYPDVASMRLNDGSVYPEATLYADGVTTVRESIERVFPRADESAQPLFEGAAMIFQVHPKYGKGTLLAEGPVQFMAPVVVENMDQVSLIASCGDLRFYLMPSDHCVRISPNTYLFMMAEDCLGLELKNPKEDTIQDFESFLNKHTNFLVEEDPNAVLTAQDFLNTPRDDVYPQDKTSQSIMKMTGWLCHSIVKTGHGTASTVRPKSRPHKNFPSLLVEVAIWIEDLTVRCLLVQYTAHEIGPQIRREEGC</sequence>
<protein>
    <submittedName>
        <fullName evidence="1">Uncharacterized protein</fullName>
    </submittedName>
</protein>
<accession>A0A7S0G5H3</accession>
<dbReference type="EMBL" id="HBEK01015062">
    <property type="protein sequence ID" value="CAD8398192.1"/>
    <property type="molecule type" value="Transcribed_RNA"/>
</dbReference>
<evidence type="ECO:0000313" key="1">
    <source>
        <dbReference type="EMBL" id="CAD8398192.1"/>
    </source>
</evidence>
<name>A0A7S0G5H3_9RHOD</name>
<reference evidence="1" key="1">
    <citation type="submission" date="2021-01" db="EMBL/GenBank/DDBJ databases">
        <authorList>
            <person name="Corre E."/>
            <person name="Pelletier E."/>
            <person name="Niang G."/>
            <person name="Scheremetjew M."/>
            <person name="Finn R."/>
            <person name="Kale V."/>
            <person name="Holt S."/>
            <person name="Cochrane G."/>
            <person name="Meng A."/>
            <person name="Brown T."/>
            <person name="Cohen L."/>
        </authorList>
    </citation>
    <scope>NUCLEOTIDE SEQUENCE</scope>
    <source>
        <strain evidence="1">UTEX LB 2760</strain>
    </source>
</reference>
<organism evidence="1">
    <name type="scientific">Rhodosorus marinus</name>
    <dbReference type="NCBI Taxonomy" id="101924"/>
    <lineage>
        <taxon>Eukaryota</taxon>
        <taxon>Rhodophyta</taxon>
        <taxon>Stylonematophyceae</taxon>
        <taxon>Stylonematales</taxon>
        <taxon>Stylonemataceae</taxon>
        <taxon>Rhodosorus</taxon>
    </lineage>
</organism>
<gene>
    <name evidence="1" type="ORF">RMAR0315_LOCUS8183</name>
</gene>